<feature type="non-terminal residue" evidence="1">
    <location>
        <position position="1"/>
    </location>
</feature>
<dbReference type="AlphaFoldDB" id="A0A3P1ZV78"/>
<evidence type="ECO:0000313" key="1">
    <source>
        <dbReference type="EMBL" id="RRD86748.1"/>
    </source>
</evidence>
<keyword evidence="2" id="KW-1185">Reference proteome</keyword>
<dbReference type="Pfam" id="PF13332">
    <property type="entry name" value="Fil_haemagg_2"/>
    <property type="match status" value="1"/>
</dbReference>
<sequence>TGKRVEMSAGKNISVRGSAVVSDEDTYMQAAENISLTAAQNHYTDNEFHQTKKSGLTGSLSKGVASIGYQKSRASDRSNSDETTLTLSRIGSQNGNTTIIAGKRLDAEAA</sequence>
<organism evidence="1 2">
    <name type="scientific">Conchiformibius steedae</name>
    <dbReference type="NCBI Taxonomy" id="153493"/>
    <lineage>
        <taxon>Bacteria</taxon>
        <taxon>Pseudomonadati</taxon>
        <taxon>Pseudomonadota</taxon>
        <taxon>Betaproteobacteria</taxon>
        <taxon>Neisseriales</taxon>
        <taxon>Neisseriaceae</taxon>
        <taxon>Conchiformibius</taxon>
    </lineage>
</organism>
<comment type="caution">
    <text evidence="1">The sequence shown here is derived from an EMBL/GenBank/DDBJ whole genome shotgun (WGS) entry which is preliminary data.</text>
</comment>
<gene>
    <name evidence="1" type="ORF">EII21_11755</name>
</gene>
<dbReference type="RefSeq" id="WP_185711767.1">
    <property type="nucleotide sequence ID" value="NZ_RQYC01000109.1"/>
</dbReference>
<accession>A0A3P1ZV78</accession>
<protein>
    <submittedName>
        <fullName evidence="1">Hemagglutinin</fullName>
    </submittedName>
</protein>
<reference evidence="1 2" key="1">
    <citation type="submission" date="2018-11" db="EMBL/GenBank/DDBJ databases">
        <title>Genomes From Bacteria Associated with the Canine Oral Cavity: a Test Case for Automated Genome-Based Taxonomic Assignment.</title>
        <authorList>
            <person name="Coil D.A."/>
            <person name="Jospin G."/>
            <person name="Darling A.E."/>
            <person name="Wallis C."/>
            <person name="Davis I.J."/>
            <person name="Harris S."/>
            <person name="Eisen J.A."/>
            <person name="Holcombe L.J."/>
            <person name="O'Flynn C."/>
        </authorList>
    </citation>
    <scope>NUCLEOTIDE SEQUENCE [LARGE SCALE GENOMIC DNA]</scope>
    <source>
        <strain evidence="1 2">COT-280</strain>
    </source>
</reference>
<dbReference type="InterPro" id="IPR025157">
    <property type="entry name" value="Hemagglutinin_rpt"/>
</dbReference>
<feature type="non-terminal residue" evidence="1">
    <location>
        <position position="110"/>
    </location>
</feature>
<dbReference type="EMBL" id="RQYC01000109">
    <property type="protein sequence ID" value="RRD86748.1"/>
    <property type="molecule type" value="Genomic_DNA"/>
</dbReference>
<dbReference type="GO" id="GO:0003824">
    <property type="term" value="F:catalytic activity"/>
    <property type="evidence" value="ECO:0007669"/>
    <property type="project" value="UniProtKB-ARBA"/>
</dbReference>
<name>A0A3P1ZV78_9NEIS</name>
<evidence type="ECO:0000313" key="2">
    <source>
        <dbReference type="Proteomes" id="UP000269923"/>
    </source>
</evidence>
<dbReference type="Proteomes" id="UP000269923">
    <property type="component" value="Unassembled WGS sequence"/>
</dbReference>
<proteinExistence type="predicted"/>